<name>A0A1I0I5G2_9FIRM</name>
<evidence type="ECO:0000313" key="3">
    <source>
        <dbReference type="Proteomes" id="UP000198508"/>
    </source>
</evidence>
<dbReference type="EMBL" id="FOIM01000019">
    <property type="protein sequence ID" value="SET91016.1"/>
    <property type="molecule type" value="Genomic_DNA"/>
</dbReference>
<dbReference type="GeneID" id="93279383"/>
<evidence type="ECO:0000313" key="2">
    <source>
        <dbReference type="EMBL" id="SET91016.1"/>
    </source>
</evidence>
<dbReference type="InterPro" id="IPR007421">
    <property type="entry name" value="Schlafen_AlbA_2_dom"/>
</dbReference>
<dbReference type="RefSeq" id="WP_092366285.1">
    <property type="nucleotide sequence ID" value="NZ_FOIM01000019.1"/>
</dbReference>
<dbReference type="Gene3D" id="3.30.565.60">
    <property type="match status" value="1"/>
</dbReference>
<keyword evidence="3" id="KW-1185">Reference proteome</keyword>
<dbReference type="PANTHER" id="PTHR30595:SF6">
    <property type="entry name" value="SCHLAFEN ALBA-2 DOMAIN-CONTAINING PROTEIN"/>
    <property type="match status" value="1"/>
</dbReference>
<dbReference type="InterPro" id="IPR038461">
    <property type="entry name" value="Schlafen_AlbA_2_dom_sf"/>
</dbReference>
<dbReference type="Proteomes" id="UP000198508">
    <property type="component" value="Unassembled WGS sequence"/>
</dbReference>
<organism evidence="2 3">
    <name type="scientific">Enterocloster lavalensis</name>
    <dbReference type="NCBI Taxonomy" id="460384"/>
    <lineage>
        <taxon>Bacteria</taxon>
        <taxon>Bacillati</taxon>
        <taxon>Bacillota</taxon>
        <taxon>Clostridia</taxon>
        <taxon>Lachnospirales</taxon>
        <taxon>Lachnospiraceae</taxon>
        <taxon>Enterocloster</taxon>
    </lineage>
</organism>
<feature type="domain" description="Schlafen AlbA-2" evidence="1">
    <location>
        <begin position="9"/>
        <end position="125"/>
    </location>
</feature>
<evidence type="ECO:0000259" key="1">
    <source>
        <dbReference type="Pfam" id="PF04326"/>
    </source>
</evidence>
<sequence length="489" mass="55456">MKITDFIGEATEYDKKEMLEERKPRSWLKSVSAFANGIGGALIFGVSDDGALVGLLDARGISEKISEIIKTKMDPIPQVVMENHTEDQKDFIILKVLPGQETPYYYVADGNHVAYVRIGNESVPADAAALKRLVLRGANMTYDSVVSSFMLQDFSFTKLRSVYRMRTGAELTASDFISFELADESGKLTNAGALLADESPMRHSRLFCTRWYGLDKASGVMEALDDKEYSGSLVSLLQNGIEFVKNNTKKRWKKTGTGRVEMPEYPEQAVHEALVNALIHRDYMEIGSEVHIDIFDDRMEIYSPGGMFDGSIVQNLDTDHVASKRRNPVIADIFSRMHFMERRGSGFRKIKADYRRAVNYRDEIEPLFRSTPTSFFVTLYNLNYSVPIEKTGLADKKQVFIDEKTDLQEKKQAFEVMVADLNVSAPTKENIMKMFQHFGFDTVFARADVMKVTGLTATPATELMRKLKNREMIERVKGRGKYRFSEQQV</sequence>
<proteinExistence type="predicted"/>
<dbReference type="STRING" id="460384.SAMN05216313_11913"/>
<dbReference type="Pfam" id="PF13749">
    <property type="entry name" value="HATPase_c_4"/>
    <property type="match status" value="1"/>
</dbReference>
<gene>
    <name evidence="2" type="ORF">SAMN05216313_11913</name>
</gene>
<dbReference type="Gene3D" id="3.30.950.30">
    <property type="entry name" value="Schlafen, AAA domain"/>
    <property type="match status" value="1"/>
</dbReference>
<dbReference type="InterPro" id="IPR038475">
    <property type="entry name" value="RecG_C_sf"/>
</dbReference>
<dbReference type="AlphaFoldDB" id="A0A1I0I5G2"/>
<reference evidence="3" key="1">
    <citation type="submission" date="2016-10" db="EMBL/GenBank/DDBJ databases">
        <authorList>
            <person name="Varghese N."/>
            <person name="Submissions S."/>
        </authorList>
    </citation>
    <scope>NUCLEOTIDE SEQUENCE [LARGE SCALE GENOMIC DNA]</scope>
    <source>
        <strain evidence="3">NLAE-zl-G277</strain>
    </source>
</reference>
<dbReference type="Pfam" id="PF04326">
    <property type="entry name" value="SLFN_AlbA_2"/>
    <property type="match status" value="1"/>
</dbReference>
<protein>
    <submittedName>
        <fullName evidence="2">Predicted transcriptional regulator, contains HTH domain</fullName>
    </submittedName>
</protein>
<accession>A0A1I0I5G2</accession>
<dbReference type="PANTHER" id="PTHR30595">
    <property type="entry name" value="GLPR-RELATED TRANSCRIPTIONAL REPRESSOR"/>
    <property type="match status" value="1"/>
</dbReference>